<sequence>MDGPRSPIPDMLFSALPSTEPSFKDPPRYIPVTWPGFFSMHPHASRPRKRQDSAGLQPVCKA</sequence>
<evidence type="ECO:0000256" key="1">
    <source>
        <dbReference type="SAM" id="MobiDB-lite"/>
    </source>
</evidence>
<dbReference type="AlphaFoldDB" id="A0A1Y1WGJ4"/>
<evidence type="ECO:0000313" key="3">
    <source>
        <dbReference type="Proteomes" id="UP000193922"/>
    </source>
</evidence>
<dbReference type="EMBL" id="MCFD01000002">
    <property type="protein sequence ID" value="ORX72671.1"/>
    <property type="molecule type" value="Genomic_DNA"/>
</dbReference>
<organism evidence="2 3">
    <name type="scientific">Linderina pennispora</name>
    <dbReference type="NCBI Taxonomy" id="61395"/>
    <lineage>
        <taxon>Eukaryota</taxon>
        <taxon>Fungi</taxon>
        <taxon>Fungi incertae sedis</taxon>
        <taxon>Zoopagomycota</taxon>
        <taxon>Kickxellomycotina</taxon>
        <taxon>Kickxellomycetes</taxon>
        <taxon>Kickxellales</taxon>
        <taxon>Kickxellaceae</taxon>
        <taxon>Linderina</taxon>
    </lineage>
</organism>
<name>A0A1Y1WGJ4_9FUNG</name>
<accession>A0A1Y1WGJ4</accession>
<dbReference type="RefSeq" id="XP_040746011.1">
    <property type="nucleotide sequence ID" value="XM_040892098.1"/>
</dbReference>
<feature type="region of interest" description="Disordered" evidence="1">
    <location>
        <begin position="40"/>
        <end position="62"/>
    </location>
</feature>
<gene>
    <name evidence="2" type="ORF">DL89DRAFT_80939</name>
</gene>
<proteinExistence type="predicted"/>
<comment type="caution">
    <text evidence="2">The sequence shown here is derived from an EMBL/GenBank/DDBJ whole genome shotgun (WGS) entry which is preliminary data.</text>
</comment>
<keyword evidence="3" id="KW-1185">Reference proteome</keyword>
<reference evidence="2 3" key="1">
    <citation type="submission" date="2016-07" db="EMBL/GenBank/DDBJ databases">
        <title>Pervasive Adenine N6-methylation of Active Genes in Fungi.</title>
        <authorList>
            <consortium name="DOE Joint Genome Institute"/>
            <person name="Mondo S.J."/>
            <person name="Dannebaum R.O."/>
            <person name="Kuo R.C."/>
            <person name="Labutti K."/>
            <person name="Haridas S."/>
            <person name="Kuo A."/>
            <person name="Salamov A."/>
            <person name="Ahrendt S.R."/>
            <person name="Lipzen A."/>
            <person name="Sullivan W."/>
            <person name="Andreopoulos W.B."/>
            <person name="Clum A."/>
            <person name="Lindquist E."/>
            <person name="Daum C."/>
            <person name="Ramamoorthy G.K."/>
            <person name="Gryganskyi A."/>
            <person name="Culley D."/>
            <person name="Magnuson J.K."/>
            <person name="James T.Y."/>
            <person name="O'Malley M.A."/>
            <person name="Stajich J.E."/>
            <person name="Spatafora J.W."/>
            <person name="Visel A."/>
            <person name="Grigoriev I.V."/>
        </authorList>
    </citation>
    <scope>NUCLEOTIDE SEQUENCE [LARGE SCALE GENOMIC DNA]</scope>
    <source>
        <strain evidence="2 3">ATCC 12442</strain>
    </source>
</reference>
<dbReference type="Proteomes" id="UP000193922">
    <property type="component" value="Unassembled WGS sequence"/>
</dbReference>
<dbReference type="GeneID" id="63808746"/>
<protein>
    <submittedName>
        <fullName evidence="2">Uncharacterized protein</fullName>
    </submittedName>
</protein>
<evidence type="ECO:0000313" key="2">
    <source>
        <dbReference type="EMBL" id="ORX72671.1"/>
    </source>
</evidence>